<dbReference type="InterPro" id="IPR018247">
    <property type="entry name" value="EF_Hand_1_Ca_BS"/>
</dbReference>
<organism evidence="2 3">
    <name type="scientific">Lentinus tigrinus ALCF2SS1-6</name>
    <dbReference type="NCBI Taxonomy" id="1328759"/>
    <lineage>
        <taxon>Eukaryota</taxon>
        <taxon>Fungi</taxon>
        <taxon>Dikarya</taxon>
        <taxon>Basidiomycota</taxon>
        <taxon>Agaricomycotina</taxon>
        <taxon>Agaricomycetes</taxon>
        <taxon>Polyporales</taxon>
        <taxon>Polyporaceae</taxon>
        <taxon>Lentinus</taxon>
    </lineage>
</organism>
<evidence type="ECO:0000313" key="2">
    <source>
        <dbReference type="EMBL" id="RPD53817.1"/>
    </source>
</evidence>
<proteinExistence type="predicted"/>
<dbReference type="Proteomes" id="UP000313359">
    <property type="component" value="Unassembled WGS sequence"/>
</dbReference>
<dbReference type="AlphaFoldDB" id="A0A5C2RTI3"/>
<reference evidence="2" key="1">
    <citation type="journal article" date="2018" name="Genome Biol. Evol.">
        <title>Genomics and development of Lentinus tigrinus, a white-rot wood-decaying mushroom with dimorphic fruiting bodies.</title>
        <authorList>
            <person name="Wu B."/>
            <person name="Xu Z."/>
            <person name="Knudson A."/>
            <person name="Carlson A."/>
            <person name="Chen N."/>
            <person name="Kovaka S."/>
            <person name="LaButti K."/>
            <person name="Lipzen A."/>
            <person name="Pennachio C."/>
            <person name="Riley R."/>
            <person name="Schakwitz W."/>
            <person name="Umezawa K."/>
            <person name="Ohm R.A."/>
            <person name="Grigoriev I.V."/>
            <person name="Nagy L.G."/>
            <person name="Gibbons J."/>
            <person name="Hibbett D."/>
        </authorList>
    </citation>
    <scope>NUCLEOTIDE SEQUENCE [LARGE SCALE GENOMIC DNA]</scope>
    <source>
        <strain evidence="2">ALCF2SS1-6</strain>
    </source>
</reference>
<evidence type="ECO:0000313" key="3">
    <source>
        <dbReference type="Proteomes" id="UP000313359"/>
    </source>
</evidence>
<dbReference type="PROSITE" id="PS00018">
    <property type="entry name" value="EF_HAND_1"/>
    <property type="match status" value="1"/>
</dbReference>
<name>A0A5C2RTI3_9APHY</name>
<feature type="region of interest" description="Disordered" evidence="1">
    <location>
        <begin position="20"/>
        <end position="232"/>
    </location>
</feature>
<protein>
    <recommendedName>
        <fullName evidence="4">EF-hand domain-containing protein</fullName>
    </recommendedName>
</protein>
<sequence>MEALNEGPYSAVEANVEDKLPLVGRGPGKGKAKGKGKGTRRTLGGIFKNLNPARKQQPSEVASPSAEMDVSEDMPPQDPFDDANAMDMDCDGNVSWQEWHGLSDEDEDAEMALASPRGVEAEADADGDASPRAVVVPRTPQRRRRSSIATTPGSSPRSARVRRSPHTPPSAKKYLTGSGENILHRSRRRRGQDKLASQMKSMQLLGAEAAGAVARGTKTSPNTLRRRFLAVR</sequence>
<dbReference type="EMBL" id="ML122315">
    <property type="protein sequence ID" value="RPD53817.1"/>
    <property type="molecule type" value="Genomic_DNA"/>
</dbReference>
<evidence type="ECO:0008006" key="4">
    <source>
        <dbReference type="Google" id="ProtNLM"/>
    </source>
</evidence>
<gene>
    <name evidence="2" type="ORF">L227DRAFT_581073</name>
</gene>
<feature type="compositionally biased region" description="Basic residues" evidence="1">
    <location>
        <begin position="28"/>
        <end position="40"/>
    </location>
</feature>
<accession>A0A5C2RTI3</accession>
<evidence type="ECO:0000256" key="1">
    <source>
        <dbReference type="SAM" id="MobiDB-lite"/>
    </source>
</evidence>
<dbReference type="OrthoDB" id="10616479at2759"/>
<keyword evidence="3" id="KW-1185">Reference proteome</keyword>